<organism evidence="6 7">
    <name type="scientific">Nocardia iowensis</name>
    <dbReference type="NCBI Taxonomy" id="204891"/>
    <lineage>
        <taxon>Bacteria</taxon>
        <taxon>Bacillati</taxon>
        <taxon>Actinomycetota</taxon>
        <taxon>Actinomycetes</taxon>
        <taxon>Mycobacteriales</taxon>
        <taxon>Nocardiaceae</taxon>
        <taxon>Nocardia</taxon>
    </lineage>
</organism>
<dbReference type="RefSeq" id="WP_218473723.1">
    <property type="nucleotide sequence ID" value="NZ_BAABJN010000005.1"/>
</dbReference>
<evidence type="ECO:0000259" key="5">
    <source>
        <dbReference type="PROSITE" id="PS50977"/>
    </source>
</evidence>
<feature type="domain" description="HTH tetR-type" evidence="5">
    <location>
        <begin position="16"/>
        <end position="76"/>
    </location>
</feature>
<proteinExistence type="predicted"/>
<feature type="DNA-binding region" description="H-T-H motif" evidence="4">
    <location>
        <begin position="39"/>
        <end position="58"/>
    </location>
</feature>
<evidence type="ECO:0000256" key="4">
    <source>
        <dbReference type="PROSITE-ProRule" id="PRU00335"/>
    </source>
</evidence>
<evidence type="ECO:0000256" key="2">
    <source>
        <dbReference type="ARBA" id="ARBA00023125"/>
    </source>
</evidence>
<evidence type="ECO:0000313" key="6">
    <source>
        <dbReference type="EMBL" id="QXN92438.1"/>
    </source>
</evidence>
<sequence length="229" mass="25407">MPTPSPQPKRTGRPPRISRAEIVAAANAVLEADGVAKLTMRRLATELSCTPMALYHHVRDKEDLLRLLLNDYADQFVWPDLPDDPKARIRIAATAMRDVLAARPWVVEIITADDLLGVSALWFSETIIDGCVVAGLTLDRAAHAYRTIWAYTAGDLVIRSKSARRAAEDRPTYREQVFADLDAETLPRLAALGPRYIALTAEDTYDYGLRALIDGLLDQPTRSAQNVTR</sequence>
<dbReference type="InterPro" id="IPR004111">
    <property type="entry name" value="Repressor_TetR_C"/>
</dbReference>
<dbReference type="EMBL" id="CP078145">
    <property type="protein sequence ID" value="QXN92438.1"/>
    <property type="molecule type" value="Genomic_DNA"/>
</dbReference>
<keyword evidence="7" id="KW-1185">Reference proteome</keyword>
<dbReference type="InterPro" id="IPR050109">
    <property type="entry name" value="HTH-type_TetR-like_transc_reg"/>
</dbReference>
<name>A0ABX8RS18_NOCIO</name>
<dbReference type="InterPro" id="IPR001647">
    <property type="entry name" value="HTH_TetR"/>
</dbReference>
<dbReference type="PROSITE" id="PS50977">
    <property type="entry name" value="HTH_TETR_2"/>
    <property type="match status" value="1"/>
</dbReference>
<keyword evidence="2 4" id="KW-0238">DNA-binding</keyword>
<dbReference type="Proteomes" id="UP000694257">
    <property type="component" value="Chromosome"/>
</dbReference>
<evidence type="ECO:0000256" key="1">
    <source>
        <dbReference type="ARBA" id="ARBA00023015"/>
    </source>
</evidence>
<accession>A0ABX8RS18</accession>
<protein>
    <submittedName>
        <fullName evidence="6">TetR/AcrR family transcriptional regulator</fullName>
    </submittedName>
</protein>
<dbReference type="PANTHER" id="PTHR30055:SF151">
    <property type="entry name" value="TRANSCRIPTIONAL REGULATORY PROTEIN"/>
    <property type="match status" value="1"/>
</dbReference>
<dbReference type="Pfam" id="PF00440">
    <property type="entry name" value="TetR_N"/>
    <property type="match status" value="1"/>
</dbReference>
<keyword evidence="3" id="KW-0804">Transcription</keyword>
<keyword evidence="1" id="KW-0805">Transcription regulation</keyword>
<dbReference type="PANTHER" id="PTHR30055">
    <property type="entry name" value="HTH-TYPE TRANSCRIPTIONAL REGULATOR RUTR"/>
    <property type="match status" value="1"/>
</dbReference>
<reference evidence="6 7" key="1">
    <citation type="submission" date="2021-07" db="EMBL/GenBank/DDBJ databases">
        <title>Whole Genome Sequence of Nocardia Iowensis.</title>
        <authorList>
            <person name="Lamm A."/>
            <person name="Collins-Fairclough A.M."/>
            <person name="Bunk B."/>
            <person name="Sproer C."/>
        </authorList>
    </citation>
    <scope>NUCLEOTIDE SEQUENCE [LARGE SCALE GENOMIC DNA]</scope>
    <source>
        <strain evidence="6 7">NRRL 5646</strain>
    </source>
</reference>
<gene>
    <name evidence="6" type="ORF">KV110_04615</name>
</gene>
<evidence type="ECO:0000313" key="7">
    <source>
        <dbReference type="Proteomes" id="UP000694257"/>
    </source>
</evidence>
<evidence type="ECO:0000256" key="3">
    <source>
        <dbReference type="ARBA" id="ARBA00023163"/>
    </source>
</evidence>
<dbReference type="Pfam" id="PF02909">
    <property type="entry name" value="TetR_C_1"/>
    <property type="match status" value="1"/>
</dbReference>